<dbReference type="KEGG" id="msp:Mspyr1_54510"/>
<evidence type="ECO:0000259" key="8">
    <source>
        <dbReference type="PROSITE" id="PS51755"/>
    </source>
</evidence>
<dbReference type="PROSITE" id="PS51755">
    <property type="entry name" value="OMPR_PHOB"/>
    <property type="match status" value="1"/>
</dbReference>
<sequence>MHNSAPTAPSQQVLVVDGDAGWTDLLAEYLRAEEVSVVVTDNCDEALTAAKNLQPRIILLDADVRGGDGMQLCRRMRTLSDGHITMLTARRDEGTTIAGLAAGADDVLAKPISSREIAARIRAIRRRLHASPADHTVGSYSENPPARQVFGRLCVDIARREVFLADEQISLTRTEFEILAMLAQRPGAVTTRQEMLDAVWGSRWAGSITNIHVHIGHLRRKLGDDPARPLLVLNVRGIGYRLAV</sequence>
<dbReference type="GO" id="GO:0000156">
    <property type="term" value="F:phosphorelay response regulator activity"/>
    <property type="evidence" value="ECO:0007669"/>
    <property type="project" value="TreeGrafter"/>
</dbReference>
<evidence type="ECO:0000259" key="7">
    <source>
        <dbReference type="PROSITE" id="PS50110"/>
    </source>
</evidence>
<dbReference type="AlphaFoldDB" id="E6TQ41"/>
<evidence type="ECO:0000256" key="4">
    <source>
        <dbReference type="ARBA" id="ARBA00023163"/>
    </source>
</evidence>
<geneLocation type="plasmid" evidence="9 10">
    <name>pMSPYR101</name>
</geneLocation>
<dbReference type="InterPro" id="IPR039420">
    <property type="entry name" value="WalR-like"/>
</dbReference>
<evidence type="ECO:0000256" key="3">
    <source>
        <dbReference type="ARBA" id="ARBA00023125"/>
    </source>
</evidence>
<dbReference type="InterPro" id="IPR001867">
    <property type="entry name" value="OmpR/PhoB-type_DNA-bd"/>
</dbReference>
<dbReference type="InterPro" id="IPR036388">
    <property type="entry name" value="WH-like_DNA-bd_sf"/>
</dbReference>
<dbReference type="EMBL" id="CP002386">
    <property type="protein sequence ID" value="ADU01964.1"/>
    <property type="molecule type" value="Genomic_DNA"/>
</dbReference>
<dbReference type="InterPro" id="IPR011006">
    <property type="entry name" value="CheY-like_superfamily"/>
</dbReference>
<dbReference type="Gene3D" id="1.10.10.10">
    <property type="entry name" value="Winged helix-like DNA-binding domain superfamily/Winged helix DNA-binding domain"/>
    <property type="match status" value="1"/>
</dbReference>
<dbReference type="CDD" id="cd00383">
    <property type="entry name" value="trans_reg_C"/>
    <property type="match status" value="1"/>
</dbReference>
<keyword evidence="3 6" id="KW-0238">DNA-binding</keyword>
<keyword evidence="2" id="KW-0805">Transcription regulation</keyword>
<evidence type="ECO:0000256" key="6">
    <source>
        <dbReference type="PROSITE-ProRule" id="PRU01091"/>
    </source>
</evidence>
<accession>E6TQ41</accession>
<dbReference type="SMART" id="SM00448">
    <property type="entry name" value="REC"/>
    <property type="match status" value="1"/>
</dbReference>
<organism evidence="9 10">
    <name type="scientific">Mycolicibacterium gilvum (strain DSM 45189 / LMG 24558 / Spyr1)</name>
    <name type="common">Mycobacterium gilvum</name>
    <dbReference type="NCBI Taxonomy" id="278137"/>
    <lineage>
        <taxon>Bacteria</taxon>
        <taxon>Bacillati</taxon>
        <taxon>Actinomycetota</taxon>
        <taxon>Actinomycetes</taxon>
        <taxon>Mycobacteriales</taxon>
        <taxon>Mycobacteriaceae</taxon>
        <taxon>Mycolicibacterium</taxon>
    </lineage>
</organism>
<evidence type="ECO:0000313" key="10">
    <source>
        <dbReference type="Proteomes" id="UP000008916"/>
    </source>
</evidence>
<dbReference type="HOGENOM" id="CLU_000445_30_4_11"/>
<dbReference type="CDD" id="cd17574">
    <property type="entry name" value="REC_OmpR"/>
    <property type="match status" value="1"/>
</dbReference>
<evidence type="ECO:0000256" key="1">
    <source>
        <dbReference type="ARBA" id="ARBA00022553"/>
    </source>
</evidence>
<feature type="DNA-binding region" description="OmpR/PhoB-type" evidence="6">
    <location>
        <begin position="144"/>
        <end position="244"/>
    </location>
</feature>
<proteinExistence type="predicted"/>
<reference evidence="9 10" key="1">
    <citation type="journal article" date="2011" name="Stand. Genomic Sci.">
        <title>Complete genome sequence of Mycobacterium sp. strain (Spyr1) and reclassification to Mycobacterium gilvum Spyr1.</title>
        <authorList>
            <person name="Kallimanis A."/>
            <person name="Karabika E."/>
            <person name="Mavromatis K."/>
            <person name="Lapidus A."/>
            <person name="Labutti K.M."/>
            <person name="Liolios K."/>
            <person name="Ivanova N."/>
            <person name="Goodwin L."/>
            <person name="Woyke T."/>
            <person name="Velentzas A.D."/>
            <person name="Perisynakis A."/>
            <person name="Ouzounis C.C."/>
            <person name="Kyrpides N.C."/>
            <person name="Koukkou A.I."/>
            <person name="Drainas C."/>
        </authorList>
    </citation>
    <scope>NUCLEOTIDE SEQUENCE [LARGE SCALE GENOMIC DNA]</scope>
    <source>
        <strain evidence="10">DSM 45189 / LMG 24558 / Spyr1</strain>
    </source>
</reference>
<dbReference type="PANTHER" id="PTHR48111:SF4">
    <property type="entry name" value="DNA-BINDING DUAL TRANSCRIPTIONAL REGULATOR OMPR"/>
    <property type="match status" value="1"/>
</dbReference>
<dbReference type="GO" id="GO:0000976">
    <property type="term" value="F:transcription cis-regulatory region binding"/>
    <property type="evidence" value="ECO:0007669"/>
    <property type="project" value="TreeGrafter"/>
</dbReference>
<dbReference type="GO" id="GO:0032993">
    <property type="term" value="C:protein-DNA complex"/>
    <property type="evidence" value="ECO:0007669"/>
    <property type="project" value="TreeGrafter"/>
</dbReference>
<dbReference type="Pfam" id="PF00486">
    <property type="entry name" value="Trans_reg_C"/>
    <property type="match status" value="1"/>
</dbReference>
<feature type="modified residue" description="4-aspartylphosphate" evidence="5">
    <location>
        <position position="61"/>
    </location>
</feature>
<dbReference type="Gene3D" id="3.40.50.2300">
    <property type="match status" value="1"/>
</dbReference>
<dbReference type="SUPFAM" id="SSF52172">
    <property type="entry name" value="CheY-like"/>
    <property type="match status" value="1"/>
</dbReference>
<evidence type="ECO:0000256" key="2">
    <source>
        <dbReference type="ARBA" id="ARBA00023015"/>
    </source>
</evidence>
<feature type="domain" description="OmpR/PhoB-type" evidence="8">
    <location>
        <begin position="144"/>
        <end position="244"/>
    </location>
</feature>
<dbReference type="PROSITE" id="PS50110">
    <property type="entry name" value="RESPONSE_REGULATORY"/>
    <property type="match status" value="1"/>
</dbReference>
<dbReference type="GO" id="GO:0006355">
    <property type="term" value="P:regulation of DNA-templated transcription"/>
    <property type="evidence" value="ECO:0007669"/>
    <property type="project" value="InterPro"/>
</dbReference>
<evidence type="ECO:0000313" key="9">
    <source>
        <dbReference type="EMBL" id="ADU01964.1"/>
    </source>
</evidence>
<dbReference type="SMART" id="SM00862">
    <property type="entry name" value="Trans_reg_C"/>
    <property type="match status" value="1"/>
</dbReference>
<dbReference type="RefSeq" id="WP_013470190.1">
    <property type="nucleotide sequence ID" value="NC_014811.1"/>
</dbReference>
<dbReference type="Pfam" id="PF00072">
    <property type="entry name" value="Response_reg"/>
    <property type="match status" value="1"/>
</dbReference>
<feature type="domain" description="Response regulatory" evidence="7">
    <location>
        <begin position="12"/>
        <end position="125"/>
    </location>
</feature>
<dbReference type="Proteomes" id="UP000008916">
    <property type="component" value="Plasmid pMSPYR101"/>
</dbReference>
<dbReference type="PANTHER" id="PTHR48111">
    <property type="entry name" value="REGULATOR OF RPOS"/>
    <property type="match status" value="1"/>
</dbReference>
<protein>
    <submittedName>
        <fullName evidence="9">Response regulator with CheY-like receiver domain and winged-helix DNA-binding domain</fullName>
    </submittedName>
</protein>
<gene>
    <name evidence="9" type="ordered locus">Mspyr1_54510</name>
</gene>
<keyword evidence="9" id="KW-0614">Plasmid</keyword>
<keyword evidence="1 5" id="KW-0597">Phosphoprotein</keyword>
<keyword evidence="10" id="KW-1185">Reference proteome</keyword>
<evidence type="ECO:0000256" key="5">
    <source>
        <dbReference type="PROSITE-ProRule" id="PRU00169"/>
    </source>
</evidence>
<keyword evidence="4" id="KW-0804">Transcription</keyword>
<dbReference type="InterPro" id="IPR001789">
    <property type="entry name" value="Sig_transdc_resp-reg_receiver"/>
</dbReference>
<name>E6TQ41_MYCSR</name>
<dbReference type="GO" id="GO:0005829">
    <property type="term" value="C:cytosol"/>
    <property type="evidence" value="ECO:0007669"/>
    <property type="project" value="TreeGrafter"/>
</dbReference>